<dbReference type="InterPro" id="IPR029058">
    <property type="entry name" value="AB_hydrolase_fold"/>
</dbReference>
<feature type="transmembrane region" description="Helical" evidence="1">
    <location>
        <begin position="537"/>
        <end position="559"/>
    </location>
</feature>
<accession>A0A7S2RP51</accession>
<dbReference type="Pfam" id="PF01764">
    <property type="entry name" value="Lipase_3"/>
    <property type="match status" value="1"/>
</dbReference>
<proteinExistence type="predicted"/>
<feature type="domain" description="Fungal lipase-type" evidence="2">
    <location>
        <begin position="955"/>
        <end position="1112"/>
    </location>
</feature>
<dbReference type="Gene3D" id="3.40.50.1820">
    <property type="entry name" value="alpha/beta hydrolase"/>
    <property type="match status" value="1"/>
</dbReference>
<gene>
    <name evidence="3" type="ORF">QSP1433_LOCUS5138</name>
</gene>
<dbReference type="GO" id="GO:0006629">
    <property type="term" value="P:lipid metabolic process"/>
    <property type="evidence" value="ECO:0007669"/>
    <property type="project" value="InterPro"/>
</dbReference>
<feature type="transmembrane region" description="Helical" evidence="1">
    <location>
        <begin position="664"/>
        <end position="685"/>
    </location>
</feature>
<dbReference type="CDD" id="cd00519">
    <property type="entry name" value="Lipase_3"/>
    <property type="match status" value="1"/>
</dbReference>
<feature type="transmembrane region" description="Helical" evidence="1">
    <location>
        <begin position="33"/>
        <end position="53"/>
    </location>
</feature>
<dbReference type="PANTHER" id="PTHR45856:SF24">
    <property type="entry name" value="FUNGAL LIPASE-LIKE DOMAIN-CONTAINING PROTEIN"/>
    <property type="match status" value="1"/>
</dbReference>
<dbReference type="EMBL" id="HBHK01008299">
    <property type="protein sequence ID" value="CAD9675631.1"/>
    <property type="molecule type" value="Transcribed_RNA"/>
</dbReference>
<evidence type="ECO:0000259" key="2">
    <source>
        <dbReference type="Pfam" id="PF01764"/>
    </source>
</evidence>
<keyword evidence="1" id="KW-0472">Membrane</keyword>
<sequence length="1301" mass="145183">MTEKRRLQRTTTTTEKNNDGKEVLLEVMGSGPVNTAVCFSILMLVLSMLYALFVAGSSVQLCETGIVAFTTNPWYGVFVNDPGDDPHFLFSKSILRFLFNVESEQVAASLVPEKKWLVPWCAWCDVASLKGVWGEQGGVGFNQVVNLSSDLSWGNVVYYDVYLPVFQQEDSNGDEVFPVLFTSCLVEFLVTWYLSVSSIGSWELEGDTMQCLLGKKKEKPLVCSPCGNPVRMLVEAKTLPNGTEVLWDNLGKQDIPLDKAYLLYGRCAKLSIQDFASQCGTTRENIRSAIPPIPENSQKSAELLPSGIGTSILSKHLTNFSNVEQDSWAYLVNTIRNGVISGGSMLDVVKTHCSKQTLPNVINLVSSNVSRVPLTSFPESTLIDGDASNWEVSAICWGVYTLFVHMNDDCHPLGVNQMNMSLGDEISLSMSLRAIEAYSPTTQVFTSNYSISSGLFPFSSRATKNWFRALNDSEKEELENQTSPLFMQYMELVTSPGRTACQDRLVKAPGQLGIFVEFMSDMRKCRDSAIQLHVSRVFNGVLFIVAGAMVICFFAILIWGGSSHRTGYTKANIALSLSLVFLSNPNVWFADLHWSTYEYIQRIFFTSKANNVSGSATISIYSEVSTVLFYALFYIHFTFTYIAAGKANRKKFKLSYQKLLSHEWFHVLVATVYFLVRGVLTVLLFRVRLGIVPFVNWISVARICSLPNTSPFPVCAHNDEISPIPWYPFAGILIGTVCDLVLLVLLWRTSVWCKKKIRKQPFAIARHRYLVIFVQTILKRAMLLGLFLSAIIYCSVVKVDFGYDAYLNVNDEVPKMANVSLRVTGVVLWNIGIITIYWVYAIAWLIVMLPVDSFVARTIARNVDEKDLGVAYCHGEQDLVLNEREVVPAVLLDQHTFVLQTHIDAILGTFSCYDVDSTSSFDILPNHITHEEYIWDEETDTHAWIFLGPDRIHICFRGTYSAKNAATDVKLGLARLRWRDIPESELDSITKHAENALSTFCGNYQRKPKAHVGFLKAFHTIQGKIALTVSKCLREDPSLKMIMCSGHSLGGAMAIICGTFLASGSDGRYLVQVDTFGAPRTGNRLFGLYFSSHVASCWRFCKRGDPIPKTPPSIPLRIPFTNIGISTYEHVGVEVLLDLDGDTVIDPSIIDHVVLQRCRSGGKLDHIRGAYLVSMISFAINVLQIRSHDDKESFDDSISNYKVKLWTNAASWLEERAVWFNKCDPAAVAKVQSFVRKQASPKSTSCTGHLNPTYSCTQELRDHEECAGSFANECPTDISMGSSLDTPVCPRQVQMSVLSLD</sequence>
<protein>
    <recommendedName>
        <fullName evidence="2">Fungal lipase-type domain-containing protein</fullName>
    </recommendedName>
</protein>
<feature type="transmembrane region" description="Helical" evidence="1">
    <location>
        <begin position="826"/>
        <end position="851"/>
    </location>
</feature>
<reference evidence="3" key="1">
    <citation type="submission" date="2021-01" db="EMBL/GenBank/DDBJ databases">
        <authorList>
            <person name="Corre E."/>
            <person name="Pelletier E."/>
            <person name="Niang G."/>
            <person name="Scheremetjew M."/>
            <person name="Finn R."/>
            <person name="Kale V."/>
            <person name="Holt S."/>
            <person name="Cochrane G."/>
            <person name="Meng A."/>
            <person name="Brown T."/>
            <person name="Cohen L."/>
        </authorList>
    </citation>
    <scope>NUCLEOTIDE SEQUENCE</scope>
    <source>
        <strain evidence="3">NY070348D</strain>
    </source>
</reference>
<keyword evidence="1" id="KW-0812">Transmembrane</keyword>
<keyword evidence="1" id="KW-1133">Transmembrane helix</keyword>
<evidence type="ECO:0000313" key="3">
    <source>
        <dbReference type="EMBL" id="CAD9675631.1"/>
    </source>
</evidence>
<feature type="transmembrane region" description="Helical" evidence="1">
    <location>
        <begin position="726"/>
        <end position="748"/>
    </location>
</feature>
<feature type="transmembrane region" description="Helical" evidence="1">
    <location>
        <begin position="571"/>
        <end position="589"/>
    </location>
</feature>
<organism evidence="3">
    <name type="scientific">Mucochytrium quahogii</name>
    <dbReference type="NCBI Taxonomy" id="96639"/>
    <lineage>
        <taxon>Eukaryota</taxon>
        <taxon>Sar</taxon>
        <taxon>Stramenopiles</taxon>
        <taxon>Bigyra</taxon>
        <taxon>Labyrinthulomycetes</taxon>
        <taxon>Thraustochytrida</taxon>
        <taxon>Thraustochytriidae</taxon>
        <taxon>Mucochytrium</taxon>
    </lineage>
</organism>
<evidence type="ECO:0000256" key="1">
    <source>
        <dbReference type="SAM" id="Phobius"/>
    </source>
</evidence>
<dbReference type="SUPFAM" id="SSF53474">
    <property type="entry name" value="alpha/beta-Hydrolases"/>
    <property type="match status" value="1"/>
</dbReference>
<feature type="transmembrane region" description="Helical" evidence="1">
    <location>
        <begin position="627"/>
        <end position="644"/>
    </location>
</feature>
<dbReference type="PANTHER" id="PTHR45856">
    <property type="entry name" value="ALPHA/BETA-HYDROLASES SUPERFAMILY PROTEIN"/>
    <property type="match status" value="1"/>
</dbReference>
<name>A0A7S2RP51_9STRA</name>
<dbReference type="InterPro" id="IPR002921">
    <property type="entry name" value="Fungal_lipase-type"/>
</dbReference>
<dbReference type="InterPro" id="IPR051218">
    <property type="entry name" value="Sec_MonoDiacylglyc_Lipase"/>
</dbReference>